<evidence type="ECO:0000313" key="1">
    <source>
        <dbReference type="EMBL" id="GAG28457.1"/>
    </source>
</evidence>
<reference evidence="1" key="1">
    <citation type="journal article" date="2014" name="Front. Microbiol.">
        <title>High frequency of phylogenetically diverse reductive dehalogenase-homologous genes in deep subseafloor sedimentary metagenomes.</title>
        <authorList>
            <person name="Kawai M."/>
            <person name="Futagami T."/>
            <person name="Toyoda A."/>
            <person name="Takaki Y."/>
            <person name="Nishi S."/>
            <person name="Hori S."/>
            <person name="Arai W."/>
            <person name="Tsubouchi T."/>
            <person name="Morono Y."/>
            <person name="Uchiyama I."/>
            <person name="Ito T."/>
            <person name="Fujiyama A."/>
            <person name="Inagaki F."/>
            <person name="Takami H."/>
        </authorList>
    </citation>
    <scope>NUCLEOTIDE SEQUENCE</scope>
    <source>
        <strain evidence="1">Expedition CK06-06</strain>
    </source>
</reference>
<dbReference type="AlphaFoldDB" id="X0WZ43"/>
<accession>X0WZ43</accession>
<name>X0WZ43_9ZZZZ</name>
<comment type="caution">
    <text evidence="1">The sequence shown here is derived from an EMBL/GenBank/DDBJ whole genome shotgun (WGS) entry which is preliminary data.</text>
</comment>
<dbReference type="EMBL" id="BARS01047542">
    <property type="protein sequence ID" value="GAG28457.1"/>
    <property type="molecule type" value="Genomic_DNA"/>
</dbReference>
<proteinExistence type="predicted"/>
<gene>
    <name evidence="1" type="ORF">S01H1_71401</name>
</gene>
<organism evidence="1">
    <name type="scientific">marine sediment metagenome</name>
    <dbReference type="NCBI Taxonomy" id="412755"/>
    <lineage>
        <taxon>unclassified sequences</taxon>
        <taxon>metagenomes</taxon>
        <taxon>ecological metagenomes</taxon>
    </lineage>
</organism>
<protein>
    <submittedName>
        <fullName evidence="1">Uncharacterized protein</fullName>
    </submittedName>
</protein>
<sequence length="99" mass="11186">MIIISLTSYPTESVKEIGKRFMELPALADYITMKGPYISSTVEEGIKGITIYEFDESRYPEAIKYIGERIATLFGIPGFTYSLKHWLEVQDALKMIGLG</sequence>